<feature type="chain" id="PRO_5042172568" evidence="1">
    <location>
        <begin position="26"/>
        <end position="470"/>
    </location>
</feature>
<name>A0AAE3H7G6_9BACT</name>
<dbReference type="RefSeq" id="WP_255039084.1">
    <property type="nucleotide sequence ID" value="NZ_RJUF01000183.1"/>
</dbReference>
<dbReference type="Gene3D" id="1.50.10.20">
    <property type="match status" value="1"/>
</dbReference>
<dbReference type="InterPro" id="IPR008930">
    <property type="entry name" value="Terpenoid_cyclase/PrenylTrfase"/>
</dbReference>
<dbReference type="EMBL" id="RJUF01000183">
    <property type="protein sequence ID" value="MCP9765391.1"/>
    <property type="molecule type" value="Genomic_DNA"/>
</dbReference>
<protein>
    <submittedName>
        <fullName evidence="2">Uncharacterized protein</fullName>
    </submittedName>
</protein>
<gene>
    <name evidence="2" type="ORF">EGI31_20850</name>
</gene>
<evidence type="ECO:0000256" key="1">
    <source>
        <dbReference type="SAM" id="SignalP"/>
    </source>
</evidence>
<dbReference type="SUPFAM" id="SSF48239">
    <property type="entry name" value="Terpenoid cyclases/Protein prenyltransferases"/>
    <property type="match status" value="1"/>
</dbReference>
<reference evidence="2 3" key="1">
    <citation type="submission" date="2018-11" db="EMBL/GenBank/DDBJ databases">
        <title>Novel bacteria species description.</title>
        <authorList>
            <person name="Han J.-H."/>
        </authorList>
    </citation>
    <scope>NUCLEOTIDE SEQUENCE [LARGE SCALE GENOMIC DNA]</scope>
    <source>
        <strain evidence="2 3">KCTC23259</strain>
    </source>
</reference>
<keyword evidence="1" id="KW-0732">Signal</keyword>
<proteinExistence type="predicted"/>
<accession>A0AAE3H7G6</accession>
<dbReference type="AlphaFoldDB" id="A0AAE3H7G6"/>
<dbReference type="Proteomes" id="UP001204144">
    <property type="component" value="Unassembled WGS sequence"/>
</dbReference>
<keyword evidence="3" id="KW-1185">Reference proteome</keyword>
<evidence type="ECO:0000313" key="3">
    <source>
        <dbReference type="Proteomes" id="UP001204144"/>
    </source>
</evidence>
<evidence type="ECO:0000313" key="2">
    <source>
        <dbReference type="EMBL" id="MCP9765391.1"/>
    </source>
</evidence>
<feature type="signal peptide" evidence="1">
    <location>
        <begin position="1"/>
        <end position="25"/>
    </location>
</feature>
<sequence length="470" mass="54508">MKRKKITACLLSLFLTVLFFSKVFSQEVNPAFLRSQVDSALRFIKETQVKETIFAKQYTGEWPVDMHLTTAYFFIGKKQKAQDSNCFTISAIHNALAEIYLLDTTRKELLPTLKLAHDDIKTYKEDNLYNFWKKLPPTRKLKWFNEPDPQPWVHRPTNFHLRIKFIHNTANVPEDADDTSLGNLAAYYNNRIFDEANPLVSYKKFDAFLDQKRKNRNWFNVLFHHDGNSGAYMTWLYSEYEYNRWNILKTTLNTILIFVPGSTARPEAYESWVPFGANDVDVVVNANVLTYLSKTHQLEKSKGYWQSVKMIENRLRKSFWYNNSVYYPNQYHIHFTVAKAFASGVEGLRNSAQIILDNLLESQNKDGSFQSQSYINHHDKVQSTTNALSAMIDCKSKGLMVPDSAMHKAIGYILSQKKVKNGQVHWEAGVYFSGGTLLRNILFWKSEAYTTVAVANCFQRYLTLKSKEDS</sequence>
<organism evidence="2 3">
    <name type="scientific">Lacihabitans soyangensis</name>
    <dbReference type="NCBI Taxonomy" id="869394"/>
    <lineage>
        <taxon>Bacteria</taxon>
        <taxon>Pseudomonadati</taxon>
        <taxon>Bacteroidota</taxon>
        <taxon>Cytophagia</taxon>
        <taxon>Cytophagales</taxon>
        <taxon>Leadbetterellaceae</taxon>
        <taxon>Lacihabitans</taxon>
    </lineage>
</organism>
<comment type="caution">
    <text evidence="2">The sequence shown here is derived from an EMBL/GenBank/DDBJ whole genome shotgun (WGS) entry which is preliminary data.</text>
</comment>